<dbReference type="CDD" id="cd11616">
    <property type="entry name" value="SAF_DH_OX_like"/>
    <property type="match status" value="1"/>
</dbReference>
<dbReference type="SUPFAM" id="SSF51735">
    <property type="entry name" value="NAD(P)-binding Rossmann-fold domains"/>
    <property type="match status" value="1"/>
</dbReference>
<organism evidence="2 3">
    <name type="scientific">Pedobacter agri</name>
    <dbReference type="NCBI Taxonomy" id="454586"/>
    <lineage>
        <taxon>Bacteria</taxon>
        <taxon>Pseudomonadati</taxon>
        <taxon>Bacteroidota</taxon>
        <taxon>Sphingobacteriia</taxon>
        <taxon>Sphingobacteriales</taxon>
        <taxon>Sphingobacteriaceae</taxon>
        <taxon>Pedobacter</taxon>
    </lineage>
</organism>
<accession>A0A9X3DDE6</accession>
<reference evidence="2" key="1">
    <citation type="submission" date="2022-11" db="EMBL/GenBank/DDBJ databases">
        <authorList>
            <person name="Graham C."/>
            <person name="Newman J.D."/>
        </authorList>
    </citation>
    <scope>NUCLEOTIDE SEQUENCE</scope>
    <source>
        <strain evidence="2">DSM 19486</strain>
    </source>
</reference>
<dbReference type="InterPro" id="IPR048423">
    <property type="entry name" value="DRL_cat"/>
</dbReference>
<dbReference type="Gene3D" id="3.40.50.720">
    <property type="entry name" value="NAD(P)-binding Rossmann-like Domain"/>
    <property type="match status" value="1"/>
</dbReference>
<evidence type="ECO:0000259" key="1">
    <source>
        <dbReference type="SMART" id="SM00858"/>
    </source>
</evidence>
<dbReference type="RefSeq" id="WP_010599388.1">
    <property type="nucleotide sequence ID" value="NZ_JAPJUH010000002.1"/>
</dbReference>
<sequence length="447" mass="48389">MIIVDNALAKLAAQNKSIKVGLVGAGFMGKGIALQICKYVPGMELVAIANRNLDKAKFAYNQAGIEESQEVVSTAQLDKNILNGLYSVTTDPTLLCKAAGIDAIIEVTGAVEYAAKVAMCAIENKKHIILMDAELDGTVGPILKVYADKAGVIVTNADGDQPGVMMNLFRFVKTLGVKPVLIGNIKGLHDPYRNPETQKGFAEKWGQNPVMVTSFADGSKISFEQAIVANGTGMRVAKRGMIGPTVPSGTPLKDVLEKYPLEELTNGPGVVDYIVGAEPSPGVFVLGTHDDPIQQHYLNLYKLGEGPLYLFYTPYHLCHFEVPQTVARAVLFNDAALTPLDKPYVEVVATAKIDLKAGEILDGIGEFMTYGLCENADITQMENLLPIGIAENCILKRNITKDQVLTYDDVILPEGRLIDQLRKEQVEFFNIASKMSAIQTDVVVDSI</sequence>
<evidence type="ECO:0000313" key="3">
    <source>
        <dbReference type="Proteomes" id="UP001142592"/>
    </source>
</evidence>
<keyword evidence="3" id="KW-1185">Reference proteome</keyword>
<feature type="domain" description="SAF" evidence="1">
    <location>
        <begin position="346"/>
        <end position="411"/>
    </location>
</feature>
<evidence type="ECO:0000313" key="2">
    <source>
        <dbReference type="EMBL" id="MCX3264036.1"/>
    </source>
</evidence>
<dbReference type="EMBL" id="JAPJUH010000002">
    <property type="protein sequence ID" value="MCX3264036.1"/>
    <property type="molecule type" value="Genomic_DNA"/>
</dbReference>
<gene>
    <name evidence="2" type="ORF">OQZ29_04725</name>
</gene>
<dbReference type="Pfam" id="PF21135">
    <property type="entry name" value="DRL_cat"/>
    <property type="match status" value="1"/>
</dbReference>
<dbReference type="AlphaFoldDB" id="A0A9X3DDE6"/>
<protein>
    <submittedName>
        <fullName evidence="2">NAD(P)-dependent oxidoreductase</fullName>
    </submittedName>
</protein>
<proteinExistence type="predicted"/>
<name>A0A9X3DDE6_9SPHI</name>
<comment type="caution">
    <text evidence="2">The sequence shown here is derived from an EMBL/GenBank/DDBJ whole genome shotgun (WGS) entry which is preliminary data.</text>
</comment>
<dbReference type="InterPro" id="IPR013974">
    <property type="entry name" value="SAF"/>
</dbReference>
<dbReference type="SMART" id="SM00858">
    <property type="entry name" value="SAF"/>
    <property type="match status" value="1"/>
</dbReference>
<dbReference type="PANTHER" id="PTHR37850">
    <property type="entry name" value="STRU PROTEIN"/>
    <property type="match status" value="1"/>
</dbReference>
<dbReference type="PANTHER" id="PTHR37850:SF1">
    <property type="entry name" value="SAF DOMAIN PROTEIN"/>
    <property type="match status" value="1"/>
</dbReference>
<dbReference type="Proteomes" id="UP001142592">
    <property type="component" value="Unassembled WGS sequence"/>
</dbReference>
<dbReference type="InterPro" id="IPR036291">
    <property type="entry name" value="NAD(P)-bd_dom_sf"/>
</dbReference>